<dbReference type="PANTHER" id="PTHR11202">
    <property type="entry name" value="SPROUTY-RELATED, EVH1 DOMAIN-CONTAINING PROTEIN FAMILY MEMBER"/>
    <property type="match status" value="1"/>
</dbReference>
<evidence type="ECO:0000313" key="3">
    <source>
        <dbReference type="Proteomes" id="UP001558632"/>
    </source>
</evidence>
<dbReference type="Gene3D" id="2.30.29.30">
    <property type="entry name" value="Pleckstrin-homology domain (PH domain)/Phosphotyrosine-binding domain (PTB)"/>
    <property type="match status" value="1"/>
</dbReference>
<gene>
    <name evidence="2" type="ORF">TSPI_10940</name>
</gene>
<dbReference type="InterPro" id="IPR000697">
    <property type="entry name" value="WH1/EVH1_dom"/>
</dbReference>
<name>A0ABR3K352_TRISP</name>
<accession>A0ABR3K352</accession>
<dbReference type="Proteomes" id="UP001558632">
    <property type="component" value="Unassembled WGS sequence"/>
</dbReference>
<dbReference type="InterPro" id="IPR011993">
    <property type="entry name" value="PH-like_dom_sf"/>
</dbReference>
<dbReference type="PANTHER" id="PTHR11202:SF22">
    <property type="entry name" value="PROTEIN ENABLED"/>
    <property type="match status" value="1"/>
</dbReference>
<protein>
    <submittedName>
        <fullName evidence="2">Protein enabled</fullName>
    </submittedName>
</protein>
<keyword evidence="3" id="KW-1185">Reference proteome</keyword>
<evidence type="ECO:0000313" key="2">
    <source>
        <dbReference type="EMBL" id="KAL1228709.1"/>
    </source>
</evidence>
<proteinExistence type="predicted"/>
<organism evidence="2 3">
    <name type="scientific">Trichinella spiralis</name>
    <name type="common">Trichina worm</name>
    <dbReference type="NCBI Taxonomy" id="6334"/>
    <lineage>
        <taxon>Eukaryota</taxon>
        <taxon>Metazoa</taxon>
        <taxon>Ecdysozoa</taxon>
        <taxon>Nematoda</taxon>
        <taxon>Enoplea</taxon>
        <taxon>Dorylaimia</taxon>
        <taxon>Trichinellida</taxon>
        <taxon>Trichinellidae</taxon>
        <taxon>Trichinella</taxon>
    </lineage>
</organism>
<comment type="caution">
    <text evidence="2">The sequence shown here is derived from an EMBL/GenBank/DDBJ whole genome shotgun (WGS) entry which is preliminary data.</text>
</comment>
<dbReference type="EMBL" id="JBEUSY010000498">
    <property type="protein sequence ID" value="KAL1228709.1"/>
    <property type="molecule type" value="Genomic_DNA"/>
</dbReference>
<dbReference type="SUPFAM" id="SSF50729">
    <property type="entry name" value="PH domain-like"/>
    <property type="match status" value="1"/>
</dbReference>
<reference evidence="2 3" key="1">
    <citation type="submission" date="2024-07" db="EMBL/GenBank/DDBJ databases">
        <title>Enhanced genomic and transcriptomic resources for Trichinella pseudospiralis and T. spiralis underpin the discovery of pronounced molecular differences between stages and species.</title>
        <authorList>
            <person name="Pasi K.K."/>
            <person name="La Rosa G."/>
            <person name="Gomez-Morales M.A."/>
            <person name="Tosini F."/>
            <person name="Sumanam S."/>
            <person name="Young N.D."/>
            <person name="Chang B.C."/>
            <person name="Robin G.B."/>
        </authorList>
    </citation>
    <scope>NUCLEOTIDE SEQUENCE [LARGE SCALE GENOMIC DNA]</scope>
    <source>
        <strain evidence="2">ISS534</strain>
    </source>
</reference>
<dbReference type="Pfam" id="PF00568">
    <property type="entry name" value="WH1"/>
    <property type="match status" value="1"/>
</dbReference>
<evidence type="ECO:0000259" key="1">
    <source>
        <dbReference type="Pfam" id="PF00568"/>
    </source>
</evidence>
<sequence>MVEKSMVAIQASVLNYDDAIKKWLPAGGSKIQEMSKVQILHHVENNTFRVVGRKLQDHDCYKRWLLADIRLCFTKTLLSEDCFASKSFLKFQPDHSNSTEDSTTLPQICKCPDYVPICR</sequence>
<feature type="domain" description="WH1" evidence="1">
    <location>
        <begin position="5"/>
        <end position="59"/>
    </location>
</feature>